<dbReference type="EMBL" id="FO082270">
    <property type="protein sequence ID" value="CCO66545.1"/>
    <property type="molecule type" value="Genomic_DNA"/>
</dbReference>
<keyword evidence="2" id="KW-0732">Signal</keyword>
<dbReference type="Pfam" id="PF00090">
    <property type="entry name" value="TSP_1"/>
    <property type="match status" value="4"/>
</dbReference>
<dbReference type="Gene3D" id="2.20.100.10">
    <property type="entry name" value="Thrombospondin type-1 (TSP1) repeat"/>
    <property type="match status" value="5"/>
</dbReference>
<dbReference type="OrthoDB" id="446173at2759"/>
<feature type="region of interest" description="Disordered" evidence="1">
    <location>
        <begin position="657"/>
        <end position="695"/>
    </location>
</feature>
<feature type="compositionally biased region" description="Acidic residues" evidence="1">
    <location>
        <begin position="663"/>
        <end position="674"/>
    </location>
</feature>
<feature type="region of interest" description="Disordered" evidence="1">
    <location>
        <begin position="56"/>
        <end position="92"/>
    </location>
</feature>
<evidence type="ECO:0000313" key="3">
    <source>
        <dbReference type="EMBL" id="CCO66545.1"/>
    </source>
</evidence>
<organism evidence="3 4">
    <name type="scientific">Bathycoccus prasinos</name>
    <dbReference type="NCBI Taxonomy" id="41875"/>
    <lineage>
        <taxon>Eukaryota</taxon>
        <taxon>Viridiplantae</taxon>
        <taxon>Chlorophyta</taxon>
        <taxon>Mamiellophyceae</taxon>
        <taxon>Mamiellales</taxon>
        <taxon>Bathycoccaceae</taxon>
        <taxon>Bathycoccus</taxon>
    </lineage>
</organism>
<gene>
    <name evidence="3" type="ORF">Bathy09g00070</name>
</gene>
<dbReference type="SUPFAM" id="SSF82895">
    <property type="entry name" value="TSP-1 type 1 repeat"/>
    <property type="match status" value="4"/>
</dbReference>
<evidence type="ECO:0000313" key="4">
    <source>
        <dbReference type="Proteomes" id="UP000198341"/>
    </source>
</evidence>
<protein>
    <submittedName>
        <fullName evidence="3">Uncharacterized protein</fullName>
    </submittedName>
</protein>
<dbReference type="InterPro" id="IPR051418">
    <property type="entry name" value="Spondin/Thrombospondin_T1"/>
</dbReference>
<dbReference type="GO" id="GO:0031012">
    <property type="term" value="C:extracellular matrix"/>
    <property type="evidence" value="ECO:0007669"/>
    <property type="project" value="TreeGrafter"/>
</dbReference>
<feature type="chain" id="PRO_5003919876" evidence="2">
    <location>
        <begin position="19"/>
        <end position="695"/>
    </location>
</feature>
<feature type="region of interest" description="Disordered" evidence="1">
    <location>
        <begin position="109"/>
        <end position="149"/>
    </location>
</feature>
<dbReference type="PANTHER" id="PTHR11311">
    <property type="entry name" value="SPONDIN"/>
    <property type="match status" value="1"/>
</dbReference>
<evidence type="ECO:0000256" key="2">
    <source>
        <dbReference type="SAM" id="SignalP"/>
    </source>
</evidence>
<dbReference type="KEGG" id="bpg:Bathy09g00070"/>
<dbReference type="Pfam" id="PF19030">
    <property type="entry name" value="TSP1_ADAMTS"/>
    <property type="match status" value="1"/>
</dbReference>
<accession>K8F396</accession>
<dbReference type="PROSITE" id="PS50092">
    <property type="entry name" value="TSP1"/>
    <property type="match status" value="5"/>
</dbReference>
<dbReference type="InterPro" id="IPR036383">
    <property type="entry name" value="TSP1_rpt_sf"/>
</dbReference>
<dbReference type="Proteomes" id="UP000198341">
    <property type="component" value="Chromosome 9"/>
</dbReference>
<dbReference type="GO" id="GO:0007155">
    <property type="term" value="P:cell adhesion"/>
    <property type="evidence" value="ECO:0007669"/>
    <property type="project" value="TreeGrafter"/>
</dbReference>
<feature type="signal peptide" evidence="2">
    <location>
        <begin position="1"/>
        <end position="18"/>
    </location>
</feature>
<dbReference type="InterPro" id="IPR000884">
    <property type="entry name" value="TSP1_rpt"/>
</dbReference>
<feature type="compositionally biased region" description="Basic residues" evidence="1">
    <location>
        <begin position="679"/>
        <end position="688"/>
    </location>
</feature>
<dbReference type="PANTHER" id="PTHR11311:SF15">
    <property type="entry name" value="SPONDIN-2"/>
    <property type="match status" value="1"/>
</dbReference>
<dbReference type="GeneID" id="19013514"/>
<sequence length="695" mass="77118">MELFLIVLLGWFVYDNYRNDKTKRSTSLLRDEGEKTTILSKVQTLFGFFRKEDDDETTTTTTTSASEKQQARRSKGAKVFVSSEKEDEEEDPLAKLDMSLIERQKVHDADGVGKKEDDFDADTSEGTLGSGAEVETHREGNVASPRASSKRPCKGIFSALEFGECSVKCGIEGGIKLPLFEKDDNMDEDCVLPKPPVSSSMKCNVGVECPQNCIGKFDEWTACDEECGVGFRRRQFIVTQPQKGTGSKCAYLNGHVATEKCFGDKTGTTFCQNRDCAGDFGAWSKCTKECGGGTKHRVYSQTQKAGTFGKSCPYPDKYREQEKCNEEECILPDFCEGRWKITEPCSAKCGGGKTTRAFFVTKEGKECPNEDVREVLSCNTQSCPKAKDCGKWEPWSACSVPCDDGIQTRRYKRTGPAVFGGKCPEEDGAKQKRKCNLGSCENLCMGAFTDWDVECPKCISEGSYTADNKFRTRKYVIPDSDAENSSSYAKCPHENGYVERQKCPPLMITCPVRCIGEWSAFSKCTRNCDGGTTKKTYSIFRPAKGSGEQCEAKHGQVVENECNTHKCERECLGVWNKHTGCIVSAKNFADPDLKCTGEKIERFDLIPPQIEKHIGCSLPTVGGDIFDTYEGEKGWFKRVLCDTGKCIKKVEIEIVSDDGGNSYDDDDNDADDEENTRVSKVRRSKRRGGSSGSMK</sequence>
<reference evidence="3 4" key="1">
    <citation type="submission" date="2011-10" db="EMBL/GenBank/DDBJ databases">
        <authorList>
            <person name="Genoscope - CEA"/>
        </authorList>
    </citation>
    <scope>NUCLEOTIDE SEQUENCE [LARGE SCALE GENOMIC DNA]</scope>
    <source>
        <strain evidence="3 4">RCC 1105</strain>
    </source>
</reference>
<dbReference type="SMART" id="SM00209">
    <property type="entry name" value="TSP1"/>
    <property type="match status" value="5"/>
</dbReference>
<dbReference type="RefSeq" id="XP_007510985.1">
    <property type="nucleotide sequence ID" value="XM_007510923.1"/>
</dbReference>
<name>K8F396_9CHLO</name>
<keyword evidence="4" id="KW-1185">Reference proteome</keyword>
<evidence type="ECO:0000256" key="1">
    <source>
        <dbReference type="SAM" id="MobiDB-lite"/>
    </source>
</evidence>
<proteinExistence type="predicted"/>
<dbReference type="AlphaFoldDB" id="K8F396"/>
<dbReference type="eggNOG" id="KOG4475">
    <property type="taxonomic scope" value="Eukaryota"/>
</dbReference>